<feature type="compositionally biased region" description="Basic and acidic residues" evidence="1">
    <location>
        <begin position="145"/>
        <end position="158"/>
    </location>
</feature>
<dbReference type="AlphaFoldDB" id="W6JYQ8"/>
<accession>W6JYQ8</accession>
<name>W6JYQ8_9MICO</name>
<gene>
    <name evidence="3" type="ORF">BN11_4680004</name>
</gene>
<reference evidence="3 4" key="1">
    <citation type="journal article" date="2013" name="ISME J.">
        <title>A metabolic model for members of the genus Tetrasphaera involved in enhanced biological phosphorus removal.</title>
        <authorList>
            <person name="Kristiansen R."/>
            <person name="Nguyen H.T.T."/>
            <person name="Saunders A.M."/>
            <person name="Nielsen J.L."/>
            <person name="Wimmer R."/>
            <person name="Le V.Q."/>
            <person name="McIlroy S.J."/>
            <person name="Petrovski S."/>
            <person name="Seviour R.J."/>
            <person name="Calteau A."/>
            <person name="Nielsen K.L."/>
            <person name="Nielsen P.H."/>
        </authorList>
    </citation>
    <scope>NUCLEOTIDE SEQUENCE [LARGE SCALE GENOMIC DNA]</scope>
    <source>
        <strain evidence="3 4">Ben110</strain>
    </source>
</reference>
<feature type="domain" description="Integrase catalytic" evidence="2">
    <location>
        <begin position="56"/>
        <end position="148"/>
    </location>
</feature>
<dbReference type="PANTHER" id="PTHR46889:SF4">
    <property type="entry name" value="TRANSPOSASE INSO FOR INSERTION SEQUENCE ELEMENT IS911B-RELATED"/>
    <property type="match status" value="1"/>
</dbReference>
<dbReference type="PROSITE" id="PS50994">
    <property type="entry name" value="INTEGRASE"/>
    <property type="match status" value="1"/>
</dbReference>
<comment type="caution">
    <text evidence="3">The sequence shown here is derived from an EMBL/GenBank/DDBJ whole genome shotgun (WGS) entry which is preliminary data.</text>
</comment>
<organism evidence="3 4">
    <name type="scientific">Nostocoides australiense Ben110</name>
    <dbReference type="NCBI Taxonomy" id="1193182"/>
    <lineage>
        <taxon>Bacteria</taxon>
        <taxon>Bacillati</taxon>
        <taxon>Actinomycetota</taxon>
        <taxon>Actinomycetes</taxon>
        <taxon>Micrococcales</taxon>
        <taxon>Intrasporangiaceae</taxon>
        <taxon>Nostocoides</taxon>
    </lineage>
</organism>
<dbReference type="EMBL" id="CAJA01000410">
    <property type="protein sequence ID" value="CCH74668.1"/>
    <property type="molecule type" value="Genomic_DNA"/>
</dbReference>
<dbReference type="GO" id="GO:0015074">
    <property type="term" value="P:DNA integration"/>
    <property type="evidence" value="ECO:0007669"/>
    <property type="project" value="InterPro"/>
</dbReference>
<dbReference type="Gene3D" id="3.30.420.10">
    <property type="entry name" value="Ribonuclease H-like superfamily/Ribonuclease H"/>
    <property type="match status" value="1"/>
</dbReference>
<proteinExistence type="predicted"/>
<dbReference type="SUPFAM" id="SSF53098">
    <property type="entry name" value="Ribonuclease H-like"/>
    <property type="match status" value="1"/>
</dbReference>
<keyword evidence="4" id="KW-1185">Reference proteome</keyword>
<dbReference type="STRING" id="1193182.BN11_4680004"/>
<dbReference type="GO" id="GO:0003676">
    <property type="term" value="F:nucleic acid binding"/>
    <property type="evidence" value="ECO:0007669"/>
    <property type="project" value="InterPro"/>
</dbReference>
<dbReference type="Proteomes" id="UP000035763">
    <property type="component" value="Unassembled WGS sequence"/>
</dbReference>
<feature type="region of interest" description="Disordered" evidence="1">
    <location>
        <begin position="145"/>
        <end position="178"/>
    </location>
</feature>
<dbReference type="InterPro" id="IPR050900">
    <property type="entry name" value="Transposase_IS3/IS150/IS904"/>
</dbReference>
<dbReference type="PANTHER" id="PTHR46889">
    <property type="entry name" value="TRANSPOSASE INSF FOR INSERTION SEQUENCE IS3B-RELATED"/>
    <property type="match status" value="1"/>
</dbReference>
<dbReference type="Pfam" id="PF13683">
    <property type="entry name" value="rve_3"/>
    <property type="match status" value="1"/>
</dbReference>
<evidence type="ECO:0000313" key="4">
    <source>
        <dbReference type="Proteomes" id="UP000035763"/>
    </source>
</evidence>
<evidence type="ECO:0000313" key="3">
    <source>
        <dbReference type="EMBL" id="CCH74668.1"/>
    </source>
</evidence>
<dbReference type="InterPro" id="IPR012337">
    <property type="entry name" value="RNaseH-like_sf"/>
</dbReference>
<dbReference type="InterPro" id="IPR001584">
    <property type="entry name" value="Integrase_cat-core"/>
</dbReference>
<dbReference type="InterPro" id="IPR036397">
    <property type="entry name" value="RNaseH_sf"/>
</dbReference>
<protein>
    <submittedName>
        <fullName evidence="3">Integrase catalytic region</fullName>
    </submittedName>
</protein>
<sequence length="178" mass="19886">MCFLEALYEQGLMATVQARDAEASKVLVAALRSGQADALEKAIAETEQIPLLLTVSDNGPQMRSHSTREFLAGVYIAQRFGRPGTPTDQPWIESLFGHAKTEHPHLEKITDPGILEAELTLVKDRYNTLRLHAGIGYVTPEDEHLGRGEQIRQARREGMAAARQNRIDYRRSHQGKQS</sequence>
<evidence type="ECO:0000256" key="1">
    <source>
        <dbReference type="SAM" id="MobiDB-lite"/>
    </source>
</evidence>
<evidence type="ECO:0000259" key="2">
    <source>
        <dbReference type="PROSITE" id="PS50994"/>
    </source>
</evidence>